<protein>
    <submittedName>
        <fullName evidence="2">Uncharacterized protein</fullName>
    </submittedName>
</protein>
<proteinExistence type="predicted"/>
<evidence type="ECO:0000256" key="1">
    <source>
        <dbReference type="SAM" id="MobiDB-lite"/>
    </source>
</evidence>
<evidence type="ECO:0000313" key="3">
    <source>
        <dbReference type="Proteomes" id="UP000479190"/>
    </source>
</evidence>
<gene>
    <name evidence="2" type="ORF">TBRA_LOCUS2696</name>
</gene>
<accession>A0A6H5I037</accession>
<keyword evidence="3" id="KW-1185">Reference proteome</keyword>
<name>A0A6H5I037_9HYME</name>
<reference evidence="2 3" key="1">
    <citation type="submission" date="2020-02" db="EMBL/GenBank/DDBJ databases">
        <authorList>
            <person name="Ferguson B K."/>
        </authorList>
    </citation>
    <scope>NUCLEOTIDE SEQUENCE [LARGE SCALE GENOMIC DNA]</scope>
</reference>
<dbReference type="Proteomes" id="UP000479190">
    <property type="component" value="Unassembled WGS sequence"/>
</dbReference>
<dbReference type="AlphaFoldDB" id="A0A6H5I037"/>
<organism evidence="2 3">
    <name type="scientific">Trichogramma brassicae</name>
    <dbReference type="NCBI Taxonomy" id="86971"/>
    <lineage>
        <taxon>Eukaryota</taxon>
        <taxon>Metazoa</taxon>
        <taxon>Ecdysozoa</taxon>
        <taxon>Arthropoda</taxon>
        <taxon>Hexapoda</taxon>
        <taxon>Insecta</taxon>
        <taxon>Pterygota</taxon>
        <taxon>Neoptera</taxon>
        <taxon>Endopterygota</taxon>
        <taxon>Hymenoptera</taxon>
        <taxon>Apocrita</taxon>
        <taxon>Proctotrupomorpha</taxon>
        <taxon>Chalcidoidea</taxon>
        <taxon>Trichogrammatidae</taxon>
        <taxon>Trichogramma</taxon>
    </lineage>
</organism>
<feature type="compositionally biased region" description="Pro residues" evidence="1">
    <location>
        <begin position="41"/>
        <end position="55"/>
    </location>
</feature>
<feature type="region of interest" description="Disordered" evidence="1">
    <location>
        <begin position="30"/>
        <end position="80"/>
    </location>
</feature>
<dbReference type="EMBL" id="CADCXV010000515">
    <property type="protein sequence ID" value="CAB0030700.1"/>
    <property type="molecule type" value="Genomic_DNA"/>
</dbReference>
<evidence type="ECO:0000313" key="2">
    <source>
        <dbReference type="EMBL" id="CAB0030700.1"/>
    </source>
</evidence>
<sequence>MVVTRGQSILLPHAPHPKVWWYQAPMYNSAATQPEPRPHPRVAPPPLPRTEPSPSLPQSAPTNHGVRDRGDPPSSEEAFEKCNSEITGKRHAGPWQCSLFTITSYARGTSSSSSFQPMFPTGIRGGKYQPTLPNGGNNRKIRKIVNIFYRLRQELCKTLSEIATSLASGEIDDAKLRNKFLLRYKKANAESFKPGDYDTAMFPNGVPPPAGAPEDEAGAESMQAPIHSPDPIAAWMAQLVENRHIYIDAGPFQFQLIMRGNEVGFFLAGHFIGTLCRFSDATRGAGQMVHPRATTAVGPPL</sequence>